<evidence type="ECO:0000313" key="3">
    <source>
        <dbReference type="Proteomes" id="UP001165367"/>
    </source>
</evidence>
<keyword evidence="3" id="KW-1185">Reference proteome</keyword>
<name>A0ABS9KS86_9BACT</name>
<gene>
    <name evidence="2" type="ORF">LZZ85_12870</name>
</gene>
<sequence length="78" mass="8408">MDKKDPNIDPVQHSDDGEKQNAGLPEQVEPIPNFPDECGDSLWGPVLAQEEANLLHLKKADDGKNANNKDTAANSSAN</sequence>
<feature type="compositionally biased region" description="Low complexity" evidence="1">
    <location>
        <begin position="65"/>
        <end position="78"/>
    </location>
</feature>
<feature type="region of interest" description="Disordered" evidence="1">
    <location>
        <begin position="58"/>
        <end position="78"/>
    </location>
</feature>
<reference evidence="2" key="1">
    <citation type="submission" date="2022-01" db="EMBL/GenBank/DDBJ databases">
        <authorList>
            <person name="Jo J.-H."/>
            <person name="Im W.-T."/>
        </authorList>
    </citation>
    <scope>NUCLEOTIDE SEQUENCE</scope>
    <source>
        <strain evidence="2">NA20</strain>
    </source>
</reference>
<dbReference type="RefSeq" id="WP_237872307.1">
    <property type="nucleotide sequence ID" value="NZ_JAKLTR010000007.1"/>
</dbReference>
<dbReference type="EMBL" id="JAKLTR010000007">
    <property type="protein sequence ID" value="MCG2615185.1"/>
    <property type="molecule type" value="Genomic_DNA"/>
</dbReference>
<accession>A0ABS9KS86</accession>
<protein>
    <submittedName>
        <fullName evidence="2">Uncharacterized protein</fullName>
    </submittedName>
</protein>
<feature type="compositionally biased region" description="Basic and acidic residues" evidence="1">
    <location>
        <begin position="1"/>
        <end position="19"/>
    </location>
</feature>
<proteinExistence type="predicted"/>
<evidence type="ECO:0000256" key="1">
    <source>
        <dbReference type="SAM" id="MobiDB-lite"/>
    </source>
</evidence>
<organism evidence="2 3">
    <name type="scientific">Terrimonas ginsenosidimutans</name>
    <dbReference type="NCBI Taxonomy" id="2908004"/>
    <lineage>
        <taxon>Bacteria</taxon>
        <taxon>Pseudomonadati</taxon>
        <taxon>Bacteroidota</taxon>
        <taxon>Chitinophagia</taxon>
        <taxon>Chitinophagales</taxon>
        <taxon>Chitinophagaceae</taxon>
        <taxon>Terrimonas</taxon>
    </lineage>
</organism>
<comment type="caution">
    <text evidence="2">The sequence shown here is derived from an EMBL/GenBank/DDBJ whole genome shotgun (WGS) entry which is preliminary data.</text>
</comment>
<feature type="region of interest" description="Disordered" evidence="1">
    <location>
        <begin position="1"/>
        <end position="42"/>
    </location>
</feature>
<dbReference type="Proteomes" id="UP001165367">
    <property type="component" value="Unassembled WGS sequence"/>
</dbReference>
<evidence type="ECO:0000313" key="2">
    <source>
        <dbReference type="EMBL" id="MCG2615185.1"/>
    </source>
</evidence>